<dbReference type="GO" id="GO:0051536">
    <property type="term" value="F:iron-sulfur cluster binding"/>
    <property type="evidence" value="ECO:0007669"/>
    <property type="project" value="UniProtKB-KW"/>
</dbReference>
<evidence type="ECO:0000256" key="3">
    <source>
        <dbReference type="ARBA" id="ARBA00022946"/>
    </source>
</evidence>
<comment type="function">
    <text evidence="7">Mitochondrial ribosome (mitoribosome) assembly factor. Binds at the interface of the head and body domains of the mitochondrial small ribosomal subunit (mt-SSU), occluding the mRNA channel and preventing compaction of the head domain towards the body. Probable inactive methyltransferase: retains the characteristic folding and ability to bind S-adenosyl-L-methionine, but it probably lost its methyltransferase activity.</text>
</comment>
<feature type="compositionally biased region" description="Polar residues" evidence="8">
    <location>
        <begin position="199"/>
        <end position="213"/>
    </location>
</feature>
<feature type="region of interest" description="Disordered" evidence="8">
    <location>
        <begin position="199"/>
        <end position="220"/>
    </location>
</feature>
<dbReference type="GO" id="GO:0005763">
    <property type="term" value="C:mitochondrial small ribosomal subunit"/>
    <property type="evidence" value="ECO:0007669"/>
    <property type="project" value="TreeGrafter"/>
</dbReference>
<gene>
    <name evidence="9" type="primary">RSM22</name>
    <name evidence="9" type="ORF">ALECFALPRED_001877</name>
</gene>
<proteinExistence type="predicted"/>
<name>A0A8H3FDY6_9LECA</name>
<dbReference type="EMBL" id="CAJPDR010000149">
    <property type="protein sequence ID" value="CAF9921794.1"/>
    <property type="molecule type" value="Genomic_DNA"/>
</dbReference>
<dbReference type="GO" id="GO:0046872">
    <property type="term" value="F:metal ion binding"/>
    <property type="evidence" value="ECO:0007669"/>
    <property type="project" value="UniProtKB-KW"/>
</dbReference>
<dbReference type="InterPro" id="IPR015324">
    <property type="entry name" value="Ribosomal_Rsm22-like"/>
</dbReference>
<keyword evidence="4" id="KW-0408">Iron</keyword>
<evidence type="ECO:0000256" key="1">
    <source>
        <dbReference type="ARBA" id="ARBA00004173"/>
    </source>
</evidence>
<keyword evidence="9" id="KW-0687">Ribonucleoprotein</keyword>
<feature type="compositionally biased region" description="Basic residues" evidence="8">
    <location>
        <begin position="767"/>
        <end position="776"/>
    </location>
</feature>
<organism evidence="9 10">
    <name type="scientific">Alectoria fallacina</name>
    <dbReference type="NCBI Taxonomy" id="1903189"/>
    <lineage>
        <taxon>Eukaryota</taxon>
        <taxon>Fungi</taxon>
        <taxon>Dikarya</taxon>
        <taxon>Ascomycota</taxon>
        <taxon>Pezizomycotina</taxon>
        <taxon>Lecanoromycetes</taxon>
        <taxon>OSLEUM clade</taxon>
        <taxon>Lecanoromycetidae</taxon>
        <taxon>Lecanorales</taxon>
        <taxon>Lecanorineae</taxon>
        <taxon>Parmeliaceae</taxon>
        <taxon>Alectoria</taxon>
    </lineage>
</organism>
<evidence type="ECO:0000256" key="5">
    <source>
        <dbReference type="ARBA" id="ARBA00023014"/>
    </source>
</evidence>
<evidence type="ECO:0000256" key="2">
    <source>
        <dbReference type="ARBA" id="ARBA00022723"/>
    </source>
</evidence>
<comment type="caution">
    <text evidence="9">The sequence shown here is derived from an EMBL/GenBank/DDBJ whole genome shotgun (WGS) entry which is preliminary data.</text>
</comment>
<dbReference type="OrthoDB" id="421327at2759"/>
<accession>A0A8H3FDY6</accession>
<keyword evidence="3" id="KW-0809">Transit peptide</keyword>
<reference evidence="9" key="1">
    <citation type="submission" date="2021-03" db="EMBL/GenBank/DDBJ databases">
        <authorList>
            <person name="Tagirdzhanova G."/>
        </authorList>
    </citation>
    <scope>NUCLEOTIDE SEQUENCE</scope>
</reference>
<keyword evidence="5" id="KW-0411">Iron-sulfur</keyword>
<dbReference type="InterPro" id="IPR052571">
    <property type="entry name" value="Mt_RNA_Methyltransferase"/>
</dbReference>
<keyword evidence="9" id="KW-0689">Ribosomal protein</keyword>
<dbReference type="PANTHER" id="PTHR13184">
    <property type="entry name" value="37S RIBOSOMAL PROTEIN S22"/>
    <property type="match status" value="1"/>
</dbReference>
<evidence type="ECO:0000256" key="4">
    <source>
        <dbReference type="ARBA" id="ARBA00023004"/>
    </source>
</evidence>
<dbReference type="PANTHER" id="PTHR13184:SF5">
    <property type="entry name" value="METHYLTRANSFERASE-LIKE PROTEIN 17, MITOCHONDRIAL"/>
    <property type="match status" value="1"/>
</dbReference>
<sequence>MQTFLTRQRLCHSCSSQLLSIYAIGLSSTARLSKYGAKPWSQYSFRRVPPSQTRPFNAAQTLRASLENDGHLEIDQEKTPAQMESIVRQARETFGETLPKDFLSSEEYTIYERLYGPPSAATLPEDFDLLRGMEEEEDESPENVLMRENAEGKLEEVIYEEDSLDEDDLMNEGVEPMPSETEVDFQARMAVFRDIAAANASQAKTNEESSQSMKPDEPSYDLLSEEELAIEGEDAKDFEQEDEAYEGGDSVRTHPLTVAGRFSTSPATIQIPKDTIVDPITALLADASNKQLSEVAQKTFGGPRLPNSTATLAKGHFKQQPIALEASQSKMGEMEGNAYISAIMPGAYATVMSTLVETRKRLGSDWLRKLMKKEGGPRVLDAGAGGAGVLAWREILRAEWELLHPDGVPPNRPPPYGKSTVVIGSSALRNRASYLLDDTTFIPRLPDYDSLRDHPSLEDKNPQPRKQYDVILAPYTLWTLKEDYMRTNQIQNFWSLLDPKGGVLVLIEKGAPRGFELIAGARETLLKHHVASPEEEEGEEPIEAASRNRFGPKEKGMIIAPCTNHGKCPMYITAGRSQGRKDYCHFSQRYIRPHYLQRILGSRNKNHEDIMFSYVALQRGIDQREVNNIMQGQAAVEAAFAGFEDTGGIESTKGLQEAIDSEVAGASTLSLPRAILPPIKSRGHVILDLCTPAGKIERWTVPKSFSKQAYRDARKSKWGDLWALGAKTRVQRNIRVGLKKAKTQRKDVLDAAEETEDTRDSQAHKFASGKRSKKTKPRQETVEDDY</sequence>
<comment type="subcellular location">
    <subcellularLocation>
        <location evidence="1">Mitochondrion</location>
    </subcellularLocation>
</comment>
<keyword evidence="10" id="KW-1185">Reference proteome</keyword>
<dbReference type="GO" id="GO:0003735">
    <property type="term" value="F:structural constituent of ribosome"/>
    <property type="evidence" value="ECO:0007669"/>
    <property type="project" value="TreeGrafter"/>
</dbReference>
<evidence type="ECO:0000256" key="6">
    <source>
        <dbReference type="ARBA" id="ARBA00023128"/>
    </source>
</evidence>
<evidence type="ECO:0000256" key="7">
    <source>
        <dbReference type="ARBA" id="ARBA00045681"/>
    </source>
</evidence>
<keyword evidence="6" id="KW-0496">Mitochondrion</keyword>
<keyword evidence="2" id="KW-0479">Metal-binding</keyword>
<evidence type="ECO:0000256" key="8">
    <source>
        <dbReference type="SAM" id="MobiDB-lite"/>
    </source>
</evidence>
<evidence type="ECO:0000313" key="10">
    <source>
        <dbReference type="Proteomes" id="UP000664203"/>
    </source>
</evidence>
<protein>
    <submittedName>
        <fullName evidence="9">37S ribosomal protein S22</fullName>
    </submittedName>
</protein>
<dbReference type="GO" id="GO:0008168">
    <property type="term" value="F:methyltransferase activity"/>
    <property type="evidence" value="ECO:0007669"/>
    <property type="project" value="InterPro"/>
</dbReference>
<feature type="region of interest" description="Disordered" evidence="8">
    <location>
        <begin position="741"/>
        <end position="786"/>
    </location>
</feature>
<evidence type="ECO:0000313" key="9">
    <source>
        <dbReference type="EMBL" id="CAF9921794.1"/>
    </source>
</evidence>
<dbReference type="Pfam" id="PF09243">
    <property type="entry name" value="Rsm22"/>
    <property type="match status" value="1"/>
</dbReference>
<dbReference type="GO" id="GO:0006412">
    <property type="term" value="P:translation"/>
    <property type="evidence" value="ECO:0007669"/>
    <property type="project" value="InterPro"/>
</dbReference>
<dbReference type="AlphaFoldDB" id="A0A8H3FDY6"/>
<feature type="compositionally biased region" description="Basic and acidic residues" evidence="8">
    <location>
        <begin position="777"/>
        <end position="786"/>
    </location>
</feature>
<dbReference type="Proteomes" id="UP000664203">
    <property type="component" value="Unassembled WGS sequence"/>
</dbReference>